<comment type="similarity">
    <text evidence="1 4">Belongs to the N(4)/N(6)-methyltransferase family.</text>
</comment>
<dbReference type="PROSITE" id="PS00092">
    <property type="entry name" value="N6_MTASE"/>
    <property type="match status" value="1"/>
</dbReference>
<proteinExistence type="inferred from homology"/>
<feature type="domain" description="DNA methylase N-4/N-6" evidence="6">
    <location>
        <begin position="29"/>
        <end position="243"/>
    </location>
</feature>
<evidence type="ECO:0000256" key="3">
    <source>
        <dbReference type="ARBA" id="ARBA00022679"/>
    </source>
</evidence>
<feature type="compositionally biased region" description="Polar residues" evidence="5">
    <location>
        <begin position="342"/>
        <end position="362"/>
    </location>
</feature>
<comment type="caution">
    <text evidence="7">The sequence shown here is derived from an EMBL/GenBank/DDBJ whole genome shotgun (WGS) entry which is preliminary data.</text>
</comment>
<comment type="catalytic activity">
    <reaction evidence="4">
        <text>a 2'-deoxycytidine in DNA + S-adenosyl-L-methionine = an N(4)-methyl-2'-deoxycytidine in DNA + S-adenosyl-L-homocysteine + H(+)</text>
        <dbReference type="Rhea" id="RHEA:16857"/>
        <dbReference type="Rhea" id="RHEA-COMP:11369"/>
        <dbReference type="Rhea" id="RHEA-COMP:13674"/>
        <dbReference type="ChEBI" id="CHEBI:15378"/>
        <dbReference type="ChEBI" id="CHEBI:57856"/>
        <dbReference type="ChEBI" id="CHEBI:59789"/>
        <dbReference type="ChEBI" id="CHEBI:85452"/>
        <dbReference type="ChEBI" id="CHEBI:137933"/>
        <dbReference type="EC" id="2.1.1.113"/>
    </reaction>
</comment>
<evidence type="ECO:0000256" key="1">
    <source>
        <dbReference type="ARBA" id="ARBA00006594"/>
    </source>
</evidence>
<dbReference type="GO" id="GO:0009307">
    <property type="term" value="P:DNA restriction-modification system"/>
    <property type="evidence" value="ECO:0007669"/>
    <property type="project" value="UniProtKB-KW"/>
</dbReference>
<dbReference type="InterPro" id="IPR029063">
    <property type="entry name" value="SAM-dependent_MTases_sf"/>
</dbReference>
<evidence type="ECO:0000256" key="4">
    <source>
        <dbReference type="RuleBase" id="RU362026"/>
    </source>
</evidence>
<gene>
    <name evidence="7" type="ORF">HQQ74_05720</name>
</gene>
<keyword evidence="2 4" id="KW-0489">Methyltransferase</keyword>
<sequence>MEPVITPSGRFYNEDCVSGARRHIASDSVDLIITDPPYGIGGDDLHQHYNRDEDYVIDGYVEIPASEYGEFSRDWIREAERILRPGGSIYIVSGYTNLYHILKALRETGLEEINHIIWKYTFGVYTSRKYVSSHYHILYYQKPGRPRRFNLESRFGLGEKDPDGGSLNYQDREDVWIINREYKPGQVKNKNELPTALLTKMIQYSSTEGDLVCDMFLGGFSTAKVAIGLGRRAVGFEISPQIFAARADDLKTIRPGSLLPTLRTPVVDARANRGRPWSDADKAALKTRFDHLIQSGRTKKDAVEIVARELGRGRWAVEKMLKTLEASPLTPSQPRHIPPASRSGQPPRTSPERTQTPSRNPP</sequence>
<evidence type="ECO:0000313" key="8">
    <source>
        <dbReference type="Proteomes" id="UP000737555"/>
    </source>
</evidence>
<dbReference type="Pfam" id="PF01555">
    <property type="entry name" value="N6_N4_Mtase"/>
    <property type="match status" value="1"/>
</dbReference>
<accession>A0A8T7H199</accession>
<dbReference type="SUPFAM" id="SSF53335">
    <property type="entry name" value="S-adenosyl-L-methionine-dependent methyltransferases"/>
    <property type="match status" value="1"/>
</dbReference>
<dbReference type="EC" id="2.1.1.113" evidence="4"/>
<organism evidence="7 8">
    <name type="scientific">Methanoculleus bourgensis</name>
    <dbReference type="NCBI Taxonomy" id="83986"/>
    <lineage>
        <taxon>Archaea</taxon>
        <taxon>Methanobacteriati</taxon>
        <taxon>Methanobacteriota</taxon>
        <taxon>Stenosarchaea group</taxon>
        <taxon>Methanomicrobia</taxon>
        <taxon>Methanomicrobiales</taxon>
        <taxon>Methanomicrobiaceae</taxon>
        <taxon>Methanoculleus</taxon>
    </lineage>
</organism>
<reference evidence="7" key="1">
    <citation type="submission" date="2020-05" db="EMBL/GenBank/DDBJ databases">
        <title>The first insight into the ecology of ammonia-tolerant syntrophic propionate oxidizing bacteria.</title>
        <authorList>
            <person name="Singh A."/>
            <person name="Schnurer A."/>
            <person name="Westerholm M."/>
        </authorList>
    </citation>
    <scope>NUCLEOTIDE SEQUENCE</scope>
    <source>
        <strain evidence="7">MAG54</strain>
    </source>
</reference>
<dbReference type="GO" id="GO:0015667">
    <property type="term" value="F:site-specific DNA-methyltransferase (cytosine-N4-specific) activity"/>
    <property type="evidence" value="ECO:0007669"/>
    <property type="project" value="UniProtKB-EC"/>
</dbReference>
<evidence type="ECO:0000256" key="2">
    <source>
        <dbReference type="ARBA" id="ARBA00022603"/>
    </source>
</evidence>
<dbReference type="GO" id="GO:0032259">
    <property type="term" value="P:methylation"/>
    <property type="evidence" value="ECO:0007669"/>
    <property type="project" value="UniProtKB-KW"/>
</dbReference>
<evidence type="ECO:0000259" key="6">
    <source>
        <dbReference type="Pfam" id="PF01555"/>
    </source>
</evidence>
<name>A0A8T7H199_9EURY</name>
<dbReference type="AlphaFoldDB" id="A0A8T7H199"/>
<dbReference type="EMBL" id="JABMJE010000063">
    <property type="protein sequence ID" value="NQS78193.1"/>
    <property type="molecule type" value="Genomic_DNA"/>
</dbReference>
<dbReference type="InterPro" id="IPR002941">
    <property type="entry name" value="DNA_methylase_N4/N6"/>
</dbReference>
<keyword evidence="4" id="KW-0949">S-adenosyl-L-methionine</keyword>
<dbReference type="GO" id="GO:0003677">
    <property type="term" value="F:DNA binding"/>
    <property type="evidence" value="ECO:0007669"/>
    <property type="project" value="InterPro"/>
</dbReference>
<evidence type="ECO:0000256" key="5">
    <source>
        <dbReference type="SAM" id="MobiDB-lite"/>
    </source>
</evidence>
<dbReference type="InterPro" id="IPR001091">
    <property type="entry name" value="RM_Methyltransferase"/>
</dbReference>
<keyword evidence="4" id="KW-0680">Restriction system</keyword>
<dbReference type="Gene3D" id="3.40.50.150">
    <property type="entry name" value="Vaccinia Virus protein VP39"/>
    <property type="match status" value="1"/>
</dbReference>
<dbReference type="PRINTS" id="PR00508">
    <property type="entry name" value="S21N4MTFRASE"/>
</dbReference>
<evidence type="ECO:0000313" key="7">
    <source>
        <dbReference type="EMBL" id="NQS78193.1"/>
    </source>
</evidence>
<protein>
    <recommendedName>
        <fullName evidence="4">Type II methyltransferase</fullName>
        <ecNumber evidence="4">2.1.1.113</ecNumber>
    </recommendedName>
    <alternativeName>
        <fullName evidence="4">N-4 cytosine-specific methyltransferase</fullName>
    </alternativeName>
</protein>
<dbReference type="GO" id="GO:0008170">
    <property type="term" value="F:N-methyltransferase activity"/>
    <property type="evidence" value="ECO:0007669"/>
    <property type="project" value="InterPro"/>
</dbReference>
<feature type="region of interest" description="Disordered" evidence="5">
    <location>
        <begin position="324"/>
        <end position="362"/>
    </location>
</feature>
<dbReference type="InterPro" id="IPR002052">
    <property type="entry name" value="DNA_methylase_N6_adenine_CS"/>
</dbReference>
<keyword evidence="3" id="KW-0808">Transferase</keyword>
<dbReference type="Proteomes" id="UP000737555">
    <property type="component" value="Unassembled WGS sequence"/>
</dbReference>